<dbReference type="NCBIfam" id="TIGR00106">
    <property type="entry name" value="MTH1187 family thiamine-binding protein"/>
    <property type="match status" value="1"/>
</dbReference>
<evidence type="ECO:0000256" key="1">
    <source>
        <dbReference type="ARBA" id="ARBA00010272"/>
    </source>
</evidence>
<reference evidence="3 4" key="1">
    <citation type="submission" date="2018-10" db="EMBL/GenBank/DDBJ databases">
        <title>Genomic Encyclopedia of Type Strains, Phase IV (KMG-IV): sequencing the most valuable type-strain genomes for metagenomic binning, comparative biology and taxonomic classification.</title>
        <authorList>
            <person name="Goeker M."/>
        </authorList>
    </citation>
    <scope>NUCLEOTIDE SEQUENCE [LARGE SCALE GENOMIC DNA]</scope>
    <source>
        <strain evidence="3 4">DSM 25080</strain>
    </source>
</reference>
<sequence length="98" mass="10758">MKVSADFCLIPMGDHASIAPQIASVQRILVEHGLSHQLHAYGTNVEGDWDSVMAAIKACHELLHESGVLRISTSIRVGTRIDRTQTNQQKIEAVTKLL</sequence>
<proteinExistence type="inferred from homology"/>
<dbReference type="PANTHER" id="PTHR33777:SF1">
    <property type="entry name" value="UPF0045 PROTEIN ECM15"/>
    <property type="match status" value="1"/>
</dbReference>
<name>A0A3M0A237_9GAMM</name>
<dbReference type="InterPro" id="IPR029756">
    <property type="entry name" value="MTH1187/YkoF-like"/>
</dbReference>
<feature type="domain" description="Thiamine-binding protein" evidence="2">
    <location>
        <begin position="5"/>
        <end position="94"/>
    </location>
</feature>
<accession>A0A3M0A237</accession>
<keyword evidence="4" id="KW-1185">Reference proteome</keyword>
<dbReference type="AlphaFoldDB" id="A0A3M0A237"/>
<evidence type="ECO:0000259" key="2">
    <source>
        <dbReference type="Pfam" id="PF01910"/>
    </source>
</evidence>
<dbReference type="GO" id="GO:0005829">
    <property type="term" value="C:cytosol"/>
    <property type="evidence" value="ECO:0007669"/>
    <property type="project" value="TreeGrafter"/>
</dbReference>
<dbReference type="InterPro" id="IPR002767">
    <property type="entry name" value="Thiamine_BP"/>
</dbReference>
<dbReference type="OrthoDB" id="9793516at2"/>
<dbReference type="Proteomes" id="UP000267187">
    <property type="component" value="Unassembled WGS sequence"/>
</dbReference>
<evidence type="ECO:0000313" key="3">
    <source>
        <dbReference type="EMBL" id="RMA78707.1"/>
    </source>
</evidence>
<dbReference type="EMBL" id="REFJ01000005">
    <property type="protein sequence ID" value="RMA78707.1"/>
    <property type="molecule type" value="Genomic_DNA"/>
</dbReference>
<dbReference type="SUPFAM" id="SSF89957">
    <property type="entry name" value="MTH1187/YkoF-like"/>
    <property type="match status" value="1"/>
</dbReference>
<organism evidence="3 4">
    <name type="scientific">Umboniibacter marinipuniceus</name>
    <dbReference type="NCBI Taxonomy" id="569599"/>
    <lineage>
        <taxon>Bacteria</taxon>
        <taxon>Pseudomonadati</taxon>
        <taxon>Pseudomonadota</taxon>
        <taxon>Gammaproteobacteria</taxon>
        <taxon>Cellvibrionales</taxon>
        <taxon>Cellvibrionaceae</taxon>
        <taxon>Umboniibacter</taxon>
    </lineage>
</organism>
<dbReference type="RefSeq" id="WP_121877358.1">
    <property type="nucleotide sequence ID" value="NZ_REFJ01000005.1"/>
</dbReference>
<dbReference type="InterPro" id="IPR051614">
    <property type="entry name" value="UPF0045_domain"/>
</dbReference>
<comment type="similarity">
    <text evidence="1">Belongs to the UPF0045 family.</text>
</comment>
<dbReference type="Pfam" id="PF01910">
    <property type="entry name" value="Thiamine_BP"/>
    <property type="match status" value="1"/>
</dbReference>
<gene>
    <name evidence="3" type="ORF">DFR27_2038</name>
</gene>
<dbReference type="Gene3D" id="3.30.70.930">
    <property type="match status" value="1"/>
</dbReference>
<comment type="caution">
    <text evidence="3">The sequence shown here is derived from an EMBL/GenBank/DDBJ whole genome shotgun (WGS) entry which is preliminary data.</text>
</comment>
<protein>
    <submittedName>
        <fullName evidence="3">Uncharacterized protein (TIGR00106 family)</fullName>
    </submittedName>
</protein>
<evidence type="ECO:0000313" key="4">
    <source>
        <dbReference type="Proteomes" id="UP000267187"/>
    </source>
</evidence>
<dbReference type="PANTHER" id="PTHR33777">
    <property type="entry name" value="UPF0045 PROTEIN ECM15"/>
    <property type="match status" value="1"/>
</dbReference>